<dbReference type="Proteomes" id="UP000076077">
    <property type="component" value="Chromosome"/>
</dbReference>
<sequence length="437" mass="49319">MRKRLIGIVLAGAALAAAPGLWAQEKWRQGVSAFKGGDYRRALGLFERELQSGNESAKLKYNIGVTLMKLGRYREAGIYFQMLLSDPEWRDIARFNLALAAERQNLKMIAAKHYRKVSGSAGSQKLRRLAAGRLNALAADGREVAAPRRWLGTASLSAGYDDNAYALQNALLGDSSASADSFTELFVWGQYQLSGAGADGWRLHGYGFGRRYSEFDSLNLASASVALSRDRRWLGWQVEAGAAAEVVYLGSEQVTRQAQFTARLQREFGQTSLSFSYIPSYYTGGDGYSYLDGWRQRFEAAWQYPLFSMAARTYYRYDANDREDLLRDQGDFYSYSPVRHSFGGVLEWRPVPAWSLSAGVEYRRSTYDGSNRVTDPDGNLLSYRRESERIKSWFATRFRFTPSFSLSGKLVVIDNEENRELYTYDKSEATLGISYIF</sequence>
<dbReference type="KEGG" id="mthd:A3224_01410"/>
<evidence type="ECO:0000313" key="2">
    <source>
        <dbReference type="EMBL" id="AMX01414.1"/>
    </source>
</evidence>
<dbReference type="Gene3D" id="1.25.40.10">
    <property type="entry name" value="Tetratricopeptide repeat domain"/>
    <property type="match status" value="1"/>
</dbReference>
<dbReference type="InterPro" id="IPR011990">
    <property type="entry name" value="TPR-like_helical_dom_sf"/>
</dbReference>
<keyword evidence="1" id="KW-0732">Signal</keyword>
<feature type="chain" id="PRO_5007509517" evidence="1">
    <location>
        <begin position="24"/>
        <end position="437"/>
    </location>
</feature>
<dbReference type="STRING" id="252514.A3224_01410"/>
<organism evidence="2 3">
    <name type="scientific">Microbulbifer thermotolerans</name>
    <dbReference type="NCBI Taxonomy" id="252514"/>
    <lineage>
        <taxon>Bacteria</taxon>
        <taxon>Pseudomonadati</taxon>
        <taxon>Pseudomonadota</taxon>
        <taxon>Gammaproteobacteria</taxon>
        <taxon>Cellvibrionales</taxon>
        <taxon>Microbulbiferaceae</taxon>
        <taxon>Microbulbifer</taxon>
    </lineage>
</organism>
<dbReference type="GeneID" id="76606701"/>
<protein>
    <submittedName>
        <fullName evidence="2">Uncharacterized protein</fullName>
    </submittedName>
</protein>
<name>A0A143HI71_MICTH</name>
<evidence type="ECO:0000256" key="1">
    <source>
        <dbReference type="SAM" id="SignalP"/>
    </source>
</evidence>
<dbReference type="SUPFAM" id="SSF48452">
    <property type="entry name" value="TPR-like"/>
    <property type="match status" value="1"/>
</dbReference>
<dbReference type="RefSeq" id="WP_067150503.1">
    <property type="nucleotide sequence ID" value="NZ_CP014864.1"/>
</dbReference>
<reference evidence="3" key="1">
    <citation type="submission" date="2016-03" db="EMBL/GenBank/DDBJ databases">
        <authorList>
            <person name="Lee Y.-S."/>
            <person name="Choi Y.-L."/>
        </authorList>
    </citation>
    <scope>NUCLEOTIDE SEQUENCE [LARGE SCALE GENOMIC DNA]</scope>
    <source>
        <strain evidence="3">DAU221</strain>
    </source>
</reference>
<gene>
    <name evidence="2" type="ORF">A3224_01410</name>
</gene>
<evidence type="ECO:0000313" key="3">
    <source>
        <dbReference type="Proteomes" id="UP000076077"/>
    </source>
</evidence>
<accession>A0A143HI71</accession>
<dbReference type="OrthoDB" id="5718398at2"/>
<dbReference type="EMBL" id="CP014864">
    <property type="protein sequence ID" value="AMX01414.1"/>
    <property type="molecule type" value="Genomic_DNA"/>
</dbReference>
<proteinExistence type="predicted"/>
<keyword evidence="3" id="KW-1185">Reference proteome</keyword>
<feature type="signal peptide" evidence="1">
    <location>
        <begin position="1"/>
        <end position="23"/>
    </location>
</feature>
<dbReference type="AlphaFoldDB" id="A0A143HI71"/>